<gene>
    <name evidence="2" type="ORF">AR1Y2_0826</name>
</gene>
<feature type="compositionally biased region" description="Basic and acidic residues" evidence="1">
    <location>
        <begin position="160"/>
        <end position="171"/>
    </location>
</feature>
<proteinExistence type="predicted"/>
<dbReference type="KEGG" id="arf:AR1Y2_0826"/>
<evidence type="ECO:0000313" key="2">
    <source>
        <dbReference type="EMBL" id="QCP34280.1"/>
    </source>
</evidence>
<feature type="compositionally biased region" description="Basic and acidic residues" evidence="1">
    <location>
        <begin position="1"/>
        <end position="25"/>
    </location>
</feature>
<sequence>MANEENLKGKGFDSRSTSELREIAKKGGRASGEARRKKADLRRTLNALLTAKVDNPELAPILDGLGLENTLESAVTAALIKNAMTGNVKAFEAIRDTIGQTTKSDLDIEEQQIKIDRDKRARDQEAGNTDNTEGIQSFLKAMRPTQEEMDTLFNEEDGVDDAKETEESSGI</sequence>
<feature type="region of interest" description="Disordered" evidence="1">
    <location>
        <begin position="1"/>
        <end position="39"/>
    </location>
</feature>
<dbReference type="Pfam" id="PF10685">
    <property type="entry name" value="KGG"/>
    <property type="match status" value="1"/>
</dbReference>
<accession>A0A4V1EFZ3</accession>
<dbReference type="Proteomes" id="UP000298653">
    <property type="component" value="Chromosome"/>
</dbReference>
<dbReference type="InterPro" id="IPR019626">
    <property type="entry name" value="Stress-induced_KGG_rpt"/>
</dbReference>
<organism evidence="2 3">
    <name type="scientific">Anaerostipes rhamnosivorans</name>
    <dbReference type="NCBI Taxonomy" id="1229621"/>
    <lineage>
        <taxon>Bacteria</taxon>
        <taxon>Bacillati</taxon>
        <taxon>Bacillota</taxon>
        <taxon>Clostridia</taxon>
        <taxon>Lachnospirales</taxon>
        <taxon>Lachnospiraceae</taxon>
        <taxon>Anaerostipes</taxon>
    </lineage>
</organism>
<keyword evidence="3" id="KW-1185">Reference proteome</keyword>
<name>A0A4V1EFZ3_9FIRM</name>
<dbReference type="RefSeq" id="WP_175403581.1">
    <property type="nucleotide sequence ID" value="NZ_CP040058.1"/>
</dbReference>
<protein>
    <submittedName>
        <fullName evidence="2">Phage protein</fullName>
    </submittedName>
</protein>
<evidence type="ECO:0000313" key="3">
    <source>
        <dbReference type="Proteomes" id="UP000298653"/>
    </source>
</evidence>
<dbReference type="EMBL" id="CP040058">
    <property type="protein sequence ID" value="QCP34280.1"/>
    <property type="molecule type" value="Genomic_DNA"/>
</dbReference>
<evidence type="ECO:0000256" key="1">
    <source>
        <dbReference type="SAM" id="MobiDB-lite"/>
    </source>
</evidence>
<feature type="region of interest" description="Disordered" evidence="1">
    <location>
        <begin position="146"/>
        <end position="171"/>
    </location>
</feature>
<feature type="compositionally biased region" description="Acidic residues" evidence="1">
    <location>
        <begin position="147"/>
        <end position="159"/>
    </location>
</feature>
<feature type="region of interest" description="Disordered" evidence="1">
    <location>
        <begin position="117"/>
        <end position="136"/>
    </location>
</feature>
<feature type="compositionally biased region" description="Polar residues" evidence="1">
    <location>
        <begin position="126"/>
        <end position="135"/>
    </location>
</feature>
<reference evidence="2 3" key="1">
    <citation type="submission" date="2019-05" db="EMBL/GenBank/DDBJ databases">
        <title>Complete genome sequencing of Anaerostipes rhamnosivorans.</title>
        <authorList>
            <person name="Bui T.P.N."/>
            <person name="de Vos W.M."/>
        </authorList>
    </citation>
    <scope>NUCLEOTIDE SEQUENCE [LARGE SCALE GENOMIC DNA]</scope>
    <source>
        <strain evidence="2 3">1y2</strain>
    </source>
</reference>
<dbReference type="AlphaFoldDB" id="A0A4V1EFZ3"/>